<dbReference type="EMBL" id="CP010951">
    <property type="protein sequence ID" value="AMO24626.1"/>
    <property type="molecule type" value="Genomic_DNA"/>
</dbReference>
<protein>
    <recommendedName>
        <fullName evidence="1">Type 4 fimbrial biogenesis protein PilX N-terminal domain-containing protein</fullName>
    </recommendedName>
</protein>
<reference evidence="2 3" key="1">
    <citation type="journal article" date="2014" name="Int. J. Syst. Evol. Microbiol.">
        <title>Ramlibacter solisilvae sp. nov., isolated from forest soil, and emended description of the genus Ramlibacter.</title>
        <authorList>
            <person name="Lee H.J."/>
            <person name="Lee S.H."/>
            <person name="Lee S.S."/>
            <person name="Lee J.S."/>
            <person name="Kim Y."/>
            <person name="Kim S.C."/>
            <person name="Jeon C.O."/>
        </authorList>
    </citation>
    <scope>NUCLEOTIDE SEQUENCE [LARGE SCALE GENOMIC DNA]</scope>
    <source>
        <strain evidence="2 3">5-10</strain>
    </source>
</reference>
<evidence type="ECO:0000259" key="1">
    <source>
        <dbReference type="Pfam" id="PF14341"/>
    </source>
</evidence>
<name>A0A127JXA0_9BURK</name>
<evidence type="ECO:0000313" key="2">
    <source>
        <dbReference type="EMBL" id="AMO24626.1"/>
    </source>
</evidence>
<proteinExistence type="predicted"/>
<sequence length="183" mass="19214">MNRHAQRGITLVVSLIMLIVLTLLVVSAIRFGNINLKIANNAQVEAEAAAAAQVAIEKQIENIVAATAISATKIADVPAQVMTVSTGGRSYSNINVSKPACILNSNVVSTELDPTIPSDRACFGGGNQDLILDKDGKPIPQPTECKNQQWDIAAGVNDATSGAQITMVQGISLRVPSQTHCPD</sequence>
<organism evidence="2 3">
    <name type="scientific">Ramlibacter tataouinensis</name>
    <dbReference type="NCBI Taxonomy" id="94132"/>
    <lineage>
        <taxon>Bacteria</taxon>
        <taxon>Pseudomonadati</taxon>
        <taxon>Pseudomonadota</taxon>
        <taxon>Betaproteobacteria</taxon>
        <taxon>Burkholderiales</taxon>
        <taxon>Comamonadaceae</taxon>
        <taxon>Ramlibacter</taxon>
    </lineage>
</organism>
<dbReference type="Pfam" id="PF14341">
    <property type="entry name" value="PilX_N"/>
    <property type="match status" value="1"/>
</dbReference>
<dbReference type="Proteomes" id="UP000070433">
    <property type="component" value="Chromosome"/>
</dbReference>
<dbReference type="InterPro" id="IPR025746">
    <property type="entry name" value="PilX_N_dom"/>
</dbReference>
<dbReference type="RefSeq" id="WP_061502660.1">
    <property type="nucleotide sequence ID" value="NZ_CP010951.1"/>
</dbReference>
<feature type="domain" description="Type 4 fimbrial biogenesis protein PilX N-terminal" evidence="1">
    <location>
        <begin position="7"/>
        <end position="57"/>
    </location>
</feature>
<evidence type="ECO:0000313" key="3">
    <source>
        <dbReference type="Proteomes" id="UP000070433"/>
    </source>
</evidence>
<accession>A0A127JXA0</accession>
<gene>
    <name evidence="2" type="ORF">UC35_19530</name>
</gene>
<dbReference type="OrthoDB" id="8851192at2"/>
<dbReference type="AlphaFoldDB" id="A0A127JXA0"/>
<keyword evidence="3" id="KW-1185">Reference proteome</keyword>